<feature type="transmembrane region" description="Helical" evidence="1">
    <location>
        <begin position="198"/>
        <end position="218"/>
    </location>
</feature>
<dbReference type="EMBL" id="DRZM01000181">
    <property type="protein sequence ID" value="HHP05337.1"/>
    <property type="molecule type" value="Genomic_DNA"/>
</dbReference>
<dbReference type="Pfam" id="PF03956">
    <property type="entry name" value="Lys_export"/>
    <property type="match status" value="1"/>
</dbReference>
<evidence type="ECO:0000313" key="2">
    <source>
        <dbReference type="EMBL" id="HHP05337.1"/>
    </source>
</evidence>
<feature type="transmembrane region" description="Helical" evidence="1">
    <location>
        <begin position="55"/>
        <end position="77"/>
    </location>
</feature>
<feature type="transmembrane region" description="Helical" evidence="1">
    <location>
        <begin position="122"/>
        <end position="142"/>
    </location>
</feature>
<reference evidence="2" key="1">
    <citation type="journal article" date="2020" name="mSystems">
        <title>Genome- and Community-Level Interaction Insights into Carbon Utilization and Element Cycling Functions of Hydrothermarchaeota in Hydrothermal Sediment.</title>
        <authorList>
            <person name="Zhou Z."/>
            <person name="Liu Y."/>
            <person name="Xu W."/>
            <person name="Pan J."/>
            <person name="Luo Z.H."/>
            <person name="Li M."/>
        </authorList>
    </citation>
    <scope>NUCLEOTIDE SEQUENCE [LARGE SCALE GENOMIC DNA]</scope>
    <source>
        <strain evidence="2">SpSt-1125</strain>
    </source>
</reference>
<feature type="transmembrane region" description="Helical" evidence="1">
    <location>
        <begin position="225"/>
        <end position="246"/>
    </location>
</feature>
<dbReference type="InterPro" id="IPR005642">
    <property type="entry name" value="LysO"/>
</dbReference>
<keyword evidence="1" id="KW-0812">Transmembrane</keyword>
<dbReference type="GO" id="GO:0015661">
    <property type="term" value="F:L-lysine efflux transmembrane transporter activity"/>
    <property type="evidence" value="ECO:0007669"/>
    <property type="project" value="InterPro"/>
</dbReference>
<accession>A0A7J3X898</accession>
<feature type="transmembrane region" description="Helical" evidence="1">
    <location>
        <begin position="98"/>
        <end position="116"/>
    </location>
</feature>
<keyword evidence="1" id="KW-0472">Membrane</keyword>
<keyword evidence="1" id="KW-1133">Transmembrane helix</keyword>
<name>A0A7J3X898_THEPE</name>
<dbReference type="GO" id="GO:0005886">
    <property type="term" value="C:plasma membrane"/>
    <property type="evidence" value="ECO:0007669"/>
    <property type="project" value="TreeGrafter"/>
</dbReference>
<comment type="caution">
    <text evidence="2">The sequence shown here is derived from an EMBL/GenBank/DDBJ whole genome shotgun (WGS) entry which is preliminary data.</text>
</comment>
<feature type="transmembrane region" description="Helical" evidence="1">
    <location>
        <begin position="6"/>
        <end position="23"/>
    </location>
</feature>
<proteinExistence type="predicted"/>
<organism evidence="2">
    <name type="scientific">Thermofilum pendens</name>
    <dbReference type="NCBI Taxonomy" id="2269"/>
    <lineage>
        <taxon>Archaea</taxon>
        <taxon>Thermoproteota</taxon>
        <taxon>Thermoprotei</taxon>
        <taxon>Thermofilales</taxon>
        <taxon>Thermofilaceae</taxon>
        <taxon>Thermofilum</taxon>
    </lineage>
</organism>
<dbReference type="PANTHER" id="PTHR35804">
    <property type="entry name" value="LYSINE EXPORTER LYSO"/>
    <property type="match status" value="1"/>
</dbReference>
<dbReference type="PANTHER" id="PTHR35804:SF1">
    <property type="entry name" value="LYSINE EXPORTER LYSO"/>
    <property type="match status" value="1"/>
</dbReference>
<evidence type="ECO:0000256" key="1">
    <source>
        <dbReference type="SAM" id="Phobius"/>
    </source>
</evidence>
<protein>
    <submittedName>
        <fullName evidence="2">Lysine exporter LysO family protein</fullName>
    </submittedName>
</protein>
<feature type="transmembrane region" description="Helical" evidence="1">
    <location>
        <begin position="154"/>
        <end position="178"/>
    </location>
</feature>
<feature type="transmembrane region" description="Helical" evidence="1">
    <location>
        <begin position="266"/>
        <end position="284"/>
    </location>
</feature>
<feature type="transmembrane region" description="Helical" evidence="1">
    <location>
        <begin position="30"/>
        <end position="49"/>
    </location>
</feature>
<sequence length="286" mass="29089">MSLDSSLSVLLVFTASVLAGKALRVRVPGLVFDSFVLLVVLSVSAWAAASGASAAAWSIEVAAGLLVLLVVLTLAAAAIAPDRAARGVRLSPRVDRRIVAAIAAGWLCGLLAPQLSAQVARVLSWEVLALIAVTGLYVSSSVSLRSVSSGARSALAACAVGVLIAVAAGAAGSVLLGVPLGLSVAATLGMGWYSFTGPYIASFYGPAEGFAAFLLNVLREQVTFLLVPLVRGSRVVMLSLGGATTMDNTLPVYVYTYGEDFAPASILHGFILTVAAPFLVSAALSI</sequence>
<dbReference type="AlphaFoldDB" id="A0A7J3X898"/>
<gene>
    <name evidence="2" type="ORF">ENM88_06310</name>
</gene>